<keyword evidence="7" id="KW-1185">Reference proteome</keyword>
<dbReference type="GO" id="GO:0032039">
    <property type="term" value="C:integrator complex"/>
    <property type="evidence" value="ECO:0007669"/>
    <property type="project" value="InterPro"/>
</dbReference>
<dbReference type="GO" id="GO:0016180">
    <property type="term" value="P:snRNA processing"/>
    <property type="evidence" value="ECO:0007669"/>
    <property type="project" value="InterPro"/>
</dbReference>
<feature type="compositionally biased region" description="Low complexity" evidence="5">
    <location>
        <begin position="357"/>
        <end position="367"/>
    </location>
</feature>
<dbReference type="EMBL" id="SEYY01019546">
    <property type="protein sequence ID" value="KAB7498145.1"/>
    <property type="molecule type" value="Genomic_DNA"/>
</dbReference>
<gene>
    <name evidence="6" type="primary">INTS10</name>
    <name evidence="6" type="ORF">Anas_02801</name>
</gene>
<comment type="similarity">
    <text evidence="2">Belongs to the Integrator subunit 10 family.</text>
</comment>
<dbReference type="Proteomes" id="UP000326759">
    <property type="component" value="Unassembled WGS sequence"/>
</dbReference>
<reference evidence="6 7" key="1">
    <citation type="journal article" date="2019" name="PLoS Biol.">
        <title>Sex chromosomes control vertical transmission of feminizing Wolbachia symbionts in an isopod.</title>
        <authorList>
            <person name="Becking T."/>
            <person name="Chebbi M.A."/>
            <person name="Giraud I."/>
            <person name="Moumen B."/>
            <person name="Laverre T."/>
            <person name="Caubet Y."/>
            <person name="Peccoud J."/>
            <person name="Gilbert C."/>
            <person name="Cordaux R."/>
        </authorList>
    </citation>
    <scope>NUCLEOTIDE SEQUENCE [LARGE SCALE GENOMIC DNA]</scope>
    <source>
        <strain evidence="6">ANa2</strain>
        <tissue evidence="6">Whole body excluding digestive tract and cuticle</tissue>
    </source>
</reference>
<dbReference type="PANTHER" id="PTHR16055">
    <property type="entry name" value="INTEGRATOR COMPLEX SUBUNIT 10"/>
    <property type="match status" value="1"/>
</dbReference>
<evidence type="ECO:0000313" key="6">
    <source>
        <dbReference type="EMBL" id="KAB7498145.1"/>
    </source>
</evidence>
<dbReference type="AlphaFoldDB" id="A0A5N5SW51"/>
<proteinExistence type="inferred from homology"/>
<evidence type="ECO:0000256" key="1">
    <source>
        <dbReference type="ARBA" id="ARBA00004123"/>
    </source>
</evidence>
<evidence type="ECO:0000256" key="5">
    <source>
        <dbReference type="SAM" id="MobiDB-lite"/>
    </source>
</evidence>
<dbReference type="PRINTS" id="PR02106">
    <property type="entry name" value="INTSUBUNIT10"/>
</dbReference>
<evidence type="ECO:0000256" key="4">
    <source>
        <dbReference type="ARBA" id="ARBA00023242"/>
    </source>
</evidence>
<comment type="caution">
    <text evidence="6">The sequence shown here is derived from an EMBL/GenBank/DDBJ whole genome shotgun (WGS) entry which is preliminary data.</text>
</comment>
<keyword evidence="4" id="KW-0539">Nucleus</keyword>
<evidence type="ECO:0000313" key="7">
    <source>
        <dbReference type="Proteomes" id="UP000326759"/>
    </source>
</evidence>
<organism evidence="6 7">
    <name type="scientific">Armadillidium nasatum</name>
    <dbReference type="NCBI Taxonomy" id="96803"/>
    <lineage>
        <taxon>Eukaryota</taxon>
        <taxon>Metazoa</taxon>
        <taxon>Ecdysozoa</taxon>
        <taxon>Arthropoda</taxon>
        <taxon>Crustacea</taxon>
        <taxon>Multicrustacea</taxon>
        <taxon>Malacostraca</taxon>
        <taxon>Eumalacostraca</taxon>
        <taxon>Peracarida</taxon>
        <taxon>Isopoda</taxon>
        <taxon>Oniscidea</taxon>
        <taxon>Crinocheta</taxon>
        <taxon>Armadillidiidae</taxon>
        <taxon>Armadillidium</taxon>
    </lineage>
</organism>
<dbReference type="PANTHER" id="PTHR16055:SF2">
    <property type="entry name" value="INTEGRATOR COMPLEX SUBUNIT 10"/>
    <property type="match status" value="1"/>
</dbReference>
<feature type="region of interest" description="Disordered" evidence="5">
    <location>
        <begin position="348"/>
        <end position="370"/>
    </location>
</feature>
<sequence length="721" mass="81197">MKISPDTELEHLKDEEYLIFRAKEEQVLNPFAAKSWLITAQIIYPQNFGIQFEIYKITKQEKNVREAANCLSTLFQNFPNEAALWVELDAIMSVLCESSSHNYHTPFISQIFYKLSKDTQKAIILSASERAKDTMTYVSLMLLLTSSFPENTAYNGLTLVDALWKAENTSTGPLNPFRRKLVCELLPRLLQAEGLEVRPKILHNLLTKSIEFYVAYSTTPLKVAQTKLDVDTVIEDPWQDLFSVIRLIGWNLGWTLASEFDVVSNRELILQKIQNMVERGARLGGPKGDNGEDVREVLYVTITIFLHALLDYTRRLCPDFTHGESSNAFPPPLTLVEAFVRPDRNEIMSPERLSAGPSKNLLSPPSSKRLRQSIEEEQSPALITVSCLSQSSTPISALQNDSVIGSPSHLSLGASSSQGSVSSGALSQALITAIKCWDILHAFESLSSEFVRILEGLSIEKWLIVFNMDILIYEGRLVEAENQLRHTLARARQSNQSNSSLTILTLNLKLASVLFALNKFSAATESALEVVDQLNPLSIHGGLTPNLVLLSRPLPPRRHLHLLALTQTQCLQFITTLLIYSLRHLVIVEGNTDDLCLGHLIVLLQFEWPRHIYIFEEVIEVIKKKGGFAYQYFAPYVTTADMLEEFMFLANSLGGGFQLDILPLPHTSKQQRMSTRGADRGSKQDFKCAMKKQMLRCCESVETNLISFLTRQRAYIPHVFM</sequence>
<dbReference type="InterPro" id="IPR026164">
    <property type="entry name" value="Int_cplx_su10"/>
</dbReference>
<protein>
    <recommendedName>
        <fullName evidence="3">Integrator complex subunit 10</fullName>
    </recommendedName>
</protein>
<comment type="subcellular location">
    <subcellularLocation>
        <location evidence="1">Nucleus</location>
    </subcellularLocation>
</comment>
<evidence type="ECO:0000256" key="2">
    <source>
        <dbReference type="ARBA" id="ARBA00010391"/>
    </source>
</evidence>
<name>A0A5N5SW51_9CRUS</name>
<dbReference type="OrthoDB" id="18145at2759"/>
<dbReference type="Pfam" id="PF21045">
    <property type="entry name" value="INT10"/>
    <property type="match status" value="2"/>
</dbReference>
<evidence type="ECO:0000256" key="3">
    <source>
        <dbReference type="ARBA" id="ARBA00016811"/>
    </source>
</evidence>
<accession>A0A5N5SW51</accession>